<keyword evidence="7 20" id="KW-0732">Signal</keyword>
<dbReference type="Gene3D" id="1.10.510.10">
    <property type="entry name" value="Transferase(Phosphotransferase) domain 1"/>
    <property type="match status" value="1"/>
</dbReference>
<dbReference type="AlphaFoldDB" id="A0A835RKY2"/>
<comment type="caution">
    <text evidence="22">The sequence shown here is derived from an EMBL/GenBank/DDBJ whole genome shotgun (WGS) entry which is preliminary data.</text>
</comment>
<dbReference type="GO" id="GO:0005886">
    <property type="term" value="C:plasma membrane"/>
    <property type="evidence" value="ECO:0007669"/>
    <property type="project" value="UniProtKB-SubCell"/>
</dbReference>
<dbReference type="GO" id="GO:0004674">
    <property type="term" value="F:protein serine/threonine kinase activity"/>
    <property type="evidence" value="ECO:0007669"/>
    <property type="project" value="UniProtKB-KW"/>
</dbReference>
<keyword evidence="8" id="KW-0677">Repeat</keyword>
<gene>
    <name evidence="22" type="ORF">HPP92_006683</name>
</gene>
<feature type="region of interest" description="Disordered" evidence="18">
    <location>
        <begin position="925"/>
        <end position="946"/>
    </location>
</feature>
<dbReference type="PANTHER" id="PTHR45974:SF242">
    <property type="entry name" value="LEUCINE-RICH REPEAT PROTEIN KINASE FAMILY PROTEIN"/>
    <property type="match status" value="1"/>
</dbReference>
<dbReference type="InterPro" id="IPR001245">
    <property type="entry name" value="Ser-Thr/Tyr_kinase_cat_dom"/>
</dbReference>
<dbReference type="FunFam" id="3.30.200.20:FF:000039">
    <property type="entry name" value="receptor-like protein kinase FERONIA"/>
    <property type="match status" value="1"/>
</dbReference>
<evidence type="ECO:0000256" key="11">
    <source>
        <dbReference type="ARBA" id="ARBA00022840"/>
    </source>
</evidence>
<dbReference type="CDD" id="cd14066">
    <property type="entry name" value="STKc_IRAK"/>
    <property type="match status" value="1"/>
</dbReference>
<dbReference type="PANTHER" id="PTHR45974">
    <property type="entry name" value="RECEPTOR-LIKE PROTEIN 55"/>
    <property type="match status" value="1"/>
</dbReference>
<reference evidence="22 23" key="1">
    <citation type="journal article" date="2020" name="Nat. Food">
        <title>A phased Vanilla planifolia genome enables genetic improvement of flavour and production.</title>
        <authorList>
            <person name="Hasing T."/>
            <person name="Tang H."/>
            <person name="Brym M."/>
            <person name="Khazi F."/>
            <person name="Huang T."/>
            <person name="Chambers A.H."/>
        </authorList>
    </citation>
    <scope>NUCLEOTIDE SEQUENCE [LARGE SCALE GENOMIC DNA]</scope>
    <source>
        <tissue evidence="22">Leaf</tissue>
    </source>
</reference>
<dbReference type="InterPro" id="IPR001611">
    <property type="entry name" value="Leu-rich_rpt"/>
</dbReference>
<dbReference type="FunFam" id="1.10.510.10:FF:000453">
    <property type="entry name" value="LRR receptor-like serine/threonine-protein kinase HSL2"/>
    <property type="match status" value="1"/>
</dbReference>
<evidence type="ECO:0000256" key="15">
    <source>
        <dbReference type="ARBA" id="ARBA00047899"/>
    </source>
</evidence>
<evidence type="ECO:0000256" key="19">
    <source>
        <dbReference type="SAM" id="Phobius"/>
    </source>
</evidence>
<keyword evidence="11 17" id="KW-0067">ATP-binding</keyword>
<dbReference type="SUPFAM" id="SSF52058">
    <property type="entry name" value="L domain-like"/>
    <property type="match status" value="1"/>
</dbReference>
<evidence type="ECO:0000256" key="13">
    <source>
        <dbReference type="ARBA" id="ARBA00023136"/>
    </source>
</evidence>
<organism evidence="22 23">
    <name type="scientific">Vanilla planifolia</name>
    <name type="common">Vanilla</name>
    <dbReference type="NCBI Taxonomy" id="51239"/>
    <lineage>
        <taxon>Eukaryota</taxon>
        <taxon>Viridiplantae</taxon>
        <taxon>Streptophyta</taxon>
        <taxon>Embryophyta</taxon>
        <taxon>Tracheophyta</taxon>
        <taxon>Spermatophyta</taxon>
        <taxon>Magnoliopsida</taxon>
        <taxon>Liliopsida</taxon>
        <taxon>Asparagales</taxon>
        <taxon>Orchidaceae</taxon>
        <taxon>Vanilloideae</taxon>
        <taxon>Vanilleae</taxon>
        <taxon>Vanilla</taxon>
    </lineage>
</organism>
<dbReference type="Proteomes" id="UP000636800">
    <property type="component" value="Chromosome 3"/>
</dbReference>
<evidence type="ECO:0000313" key="23">
    <source>
        <dbReference type="Proteomes" id="UP000636800"/>
    </source>
</evidence>
<dbReference type="PROSITE" id="PS50011">
    <property type="entry name" value="PROTEIN_KINASE_DOM"/>
    <property type="match status" value="1"/>
</dbReference>
<keyword evidence="12 19" id="KW-1133">Transmembrane helix</keyword>
<proteinExistence type="predicted"/>
<evidence type="ECO:0000256" key="1">
    <source>
        <dbReference type="ARBA" id="ARBA00004162"/>
    </source>
</evidence>
<evidence type="ECO:0000256" key="12">
    <source>
        <dbReference type="ARBA" id="ARBA00022989"/>
    </source>
</evidence>
<keyword evidence="10" id="KW-0418">Kinase</keyword>
<dbReference type="Gene3D" id="3.80.10.10">
    <property type="entry name" value="Ribonuclease Inhibitor"/>
    <property type="match status" value="2"/>
</dbReference>
<evidence type="ECO:0000313" key="22">
    <source>
        <dbReference type="EMBL" id="KAG0487872.1"/>
    </source>
</evidence>
<dbReference type="InterPro" id="IPR032675">
    <property type="entry name" value="LRR_dom_sf"/>
</dbReference>
<keyword evidence="9 17" id="KW-0547">Nucleotide-binding</keyword>
<evidence type="ECO:0000256" key="10">
    <source>
        <dbReference type="ARBA" id="ARBA00022777"/>
    </source>
</evidence>
<dbReference type="InterPro" id="IPR017441">
    <property type="entry name" value="Protein_kinase_ATP_BS"/>
</dbReference>
<dbReference type="InterPro" id="IPR011009">
    <property type="entry name" value="Kinase-like_dom_sf"/>
</dbReference>
<keyword evidence="13 19" id="KW-0472">Membrane</keyword>
<dbReference type="InterPro" id="IPR008271">
    <property type="entry name" value="Ser/Thr_kinase_AS"/>
</dbReference>
<dbReference type="EC" id="2.7.11.1" evidence="2"/>
<comment type="subcellular location">
    <subcellularLocation>
        <location evidence="1">Cell membrane</location>
        <topology evidence="1">Single-pass membrane protein</topology>
    </subcellularLocation>
</comment>
<evidence type="ECO:0000256" key="6">
    <source>
        <dbReference type="ARBA" id="ARBA00022692"/>
    </source>
</evidence>
<comment type="catalytic activity">
    <reaction evidence="16">
        <text>L-seryl-[protein] + ATP = O-phospho-L-seryl-[protein] + ADP + H(+)</text>
        <dbReference type="Rhea" id="RHEA:17989"/>
        <dbReference type="Rhea" id="RHEA-COMP:9863"/>
        <dbReference type="Rhea" id="RHEA-COMP:11604"/>
        <dbReference type="ChEBI" id="CHEBI:15378"/>
        <dbReference type="ChEBI" id="CHEBI:29999"/>
        <dbReference type="ChEBI" id="CHEBI:30616"/>
        <dbReference type="ChEBI" id="CHEBI:83421"/>
        <dbReference type="ChEBI" id="CHEBI:456216"/>
        <dbReference type="EC" id="2.7.11.1"/>
    </reaction>
</comment>
<dbReference type="EMBL" id="JADCNL010000003">
    <property type="protein sequence ID" value="KAG0487872.1"/>
    <property type="molecule type" value="Genomic_DNA"/>
</dbReference>
<keyword evidence="6 19" id="KW-0812">Transmembrane</keyword>
<feature type="domain" description="Protein kinase" evidence="21">
    <location>
        <begin position="621"/>
        <end position="894"/>
    </location>
</feature>
<dbReference type="SMART" id="SM00220">
    <property type="entry name" value="S_TKc"/>
    <property type="match status" value="1"/>
</dbReference>
<feature type="chain" id="PRO_5032561755" description="non-specific serine/threonine protein kinase" evidence="20">
    <location>
        <begin position="22"/>
        <end position="946"/>
    </location>
</feature>
<feature type="binding site" evidence="17">
    <location>
        <position position="649"/>
    </location>
    <ligand>
        <name>ATP</name>
        <dbReference type="ChEBI" id="CHEBI:30616"/>
    </ligand>
</feature>
<dbReference type="PROSITE" id="PS00108">
    <property type="entry name" value="PROTEIN_KINASE_ST"/>
    <property type="match status" value="1"/>
</dbReference>
<feature type="transmembrane region" description="Helical" evidence="19">
    <location>
        <begin position="547"/>
        <end position="570"/>
    </location>
</feature>
<comment type="catalytic activity">
    <reaction evidence="15">
        <text>L-threonyl-[protein] + ATP = O-phospho-L-threonyl-[protein] + ADP + H(+)</text>
        <dbReference type="Rhea" id="RHEA:46608"/>
        <dbReference type="Rhea" id="RHEA-COMP:11060"/>
        <dbReference type="Rhea" id="RHEA-COMP:11605"/>
        <dbReference type="ChEBI" id="CHEBI:15378"/>
        <dbReference type="ChEBI" id="CHEBI:30013"/>
        <dbReference type="ChEBI" id="CHEBI:30616"/>
        <dbReference type="ChEBI" id="CHEBI:61977"/>
        <dbReference type="ChEBI" id="CHEBI:456216"/>
        <dbReference type="EC" id="2.7.11.1"/>
    </reaction>
</comment>
<keyword evidence="3" id="KW-0723">Serine/threonine-protein kinase</keyword>
<evidence type="ECO:0000256" key="17">
    <source>
        <dbReference type="PROSITE-ProRule" id="PRU10141"/>
    </source>
</evidence>
<evidence type="ECO:0000256" key="2">
    <source>
        <dbReference type="ARBA" id="ARBA00012513"/>
    </source>
</evidence>
<keyword evidence="4" id="KW-0433">Leucine-rich repeat</keyword>
<dbReference type="GO" id="GO:0005524">
    <property type="term" value="F:ATP binding"/>
    <property type="evidence" value="ECO:0007669"/>
    <property type="project" value="UniProtKB-UniRule"/>
</dbReference>
<evidence type="ECO:0000256" key="8">
    <source>
        <dbReference type="ARBA" id="ARBA00022737"/>
    </source>
</evidence>
<dbReference type="SUPFAM" id="SSF56112">
    <property type="entry name" value="Protein kinase-like (PK-like)"/>
    <property type="match status" value="1"/>
</dbReference>
<evidence type="ECO:0000256" key="9">
    <source>
        <dbReference type="ARBA" id="ARBA00022741"/>
    </source>
</evidence>
<evidence type="ECO:0000256" key="18">
    <source>
        <dbReference type="SAM" id="MobiDB-lite"/>
    </source>
</evidence>
<keyword evidence="23" id="KW-1185">Reference proteome</keyword>
<keyword evidence="14" id="KW-0325">Glycoprotein</keyword>
<name>A0A835RKY2_VANPL</name>
<protein>
    <recommendedName>
        <fullName evidence="2">non-specific serine/threonine protein kinase</fullName>
        <ecNumber evidence="2">2.7.11.1</ecNumber>
    </recommendedName>
</protein>
<evidence type="ECO:0000256" key="4">
    <source>
        <dbReference type="ARBA" id="ARBA00022614"/>
    </source>
</evidence>
<dbReference type="FunFam" id="3.80.10.10:FF:000363">
    <property type="entry name" value="Leucine-rich repeat family protein"/>
    <property type="match status" value="1"/>
</dbReference>
<evidence type="ECO:0000256" key="7">
    <source>
        <dbReference type="ARBA" id="ARBA00022729"/>
    </source>
</evidence>
<dbReference type="Pfam" id="PF07714">
    <property type="entry name" value="PK_Tyr_Ser-Thr"/>
    <property type="match status" value="1"/>
</dbReference>
<sequence length="946" mass="103201">MAKTTLLLLLALSFAVLQAGAAETSDKDVSSLRGLMDSMKNLPPGWGRSADPCGPQPWEGITCNESRVTELKLFNMGLQGFLSGDIGSLTELRILDLSYNKELVGSLTPAIGNLLQLEALILVGCSFSGSIPSEIGKLTNLTFLALNSNQFFGNIPASLGSLSKLTWLDLADNHLTGLLPVSNGTVPGLDQLLSAQHFHFNKNNLSGPIPEKLFNSEMQLMHLLLDRNQLVGNIPSSIVTLKALQIIRLDHNLLNGPVPTNISNLTSLHVLNLANNQLTGPMPDLAGMKALNSIDLSNNSFDPSEAPAWVSENENLTALIIESGGLQGPVPQKLFSFPLLQKVILRNNAFNGTLDMGSNISQQLQVVDLENNALTSVALSSSYNNSILLRGNPVCSNIQLSFTSYCLLPQQSPDAYSTELSNCDGKSCPANNTCSHPYTGIMFFRAPFFQDLTNKQTFQLLEKSIWDKYGPSLGSVSVENPFFDVDSYLEVQLVLCPLTGAYFNIKDILVNLDLSSNNYRAPWIFGPSYFGAFPYKLPGSSNLNKGLILGLTVGCTILVLGLASAGFYAFKQNKRAKKAIELSNPFAKWEASFGGSTGEAPQLKGTKFFSIEEIKKYTNNFPEINVIGSGGYGKVYRGMLPDGRLLAIKRSNAGSSQGGIEFKTEIELLSRVHHKNLVDLIGFCFQQGERILVYEYVPKGSLRESLSGKSGIQLDWLRRLKIALDSARGLAYLHEFADPPIIHRDIKSANILLDENLNAKVADFGLSKLVSHDEIDHVSTQVKGTLGYLDPEYYMTQILTEKSDVYSFGVVMLEMITGEPPISNGKYVITVVKSAMNKNDVYYGLKGVLDPVLGGTAYLAGFRRFVELALHCVEESADDRPTMSDVVKEIEDLLKKEGLLVEKTLPSKNDVDLAVNPRGLYDKEVSSSSSFAYSGSYTSATKLEPK</sequence>
<dbReference type="Gene3D" id="3.30.200.20">
    <property type="entry name" value="Phosphorylase Kinase, domain 1"/>
    <property type="match status" value="1"/>
</dbReference>
<evidence type="ECO:0000256" key="20">
    <source>
        <dbReference type="SAM" id="SignalP"/>
    </source>
</evidence>
<dbReference type="FunFam" id="3.80.10.10:FF:000830">
    <property type="entry name" value="Predicted protein"/>
    <property type="match status" value="1"/>
</dbReference>
<feature type="compositionally biased region" description="Low complexity" evidence="18">
    <location>
        <begin position="926"/>
        <end position="946"/>
    </location>
</feature>
<keyword evidence="5" id="KW-0808">Transferase</keyword>
<evidence type="ECO:0000256" key="14">
    <source>
        <dbReference type="ARBA" id="ARBA00023180"/>
    </source>
</evidence>
<dbReference type="PROSITE" id="PS00107">
    <property type="entry name" value="PROTEIN_KINASE_ATP"/>
    <property type="match status" value="1"/>
</dbReference>
<dbReference type="Pfam" id="PF00560">
    <property type="entry name" value="LRR_1"/>
    <property type="match status" value="3"/>
</dbReference>
<dbReference type="OrthoDB" id="10252446at2759"/>
<evidence type="ECO:0000256" key="5">
    <source>
        <dbReference type="ARBA" id="ARBA00022679"/>
    </source>
</evidence>
<evidence type="ECO:0000256" key="16">
    <source>
        <dbReference type="ARBA" id="ARBA00048679"/>
    </source>
</evidence>
<evidence type="ECO:0000256" key="3">
    <source>
        <dbReference type="ARBA" id="ARBA00022527"/>
    </source>
</evidence>
<evidence type="ECO:0000259" key="21">
    <source>
        <dbReference type="PROSITE" id="PS50011"/>
    </source>
</evidence>
<dbReference type="InterPro" id="IPR000719">
    <property type="entry name" value="Prot_kinase_dom"/>
</dbReference>
<accession>A0A835RKY2</accession>
<feature type="signal peptide" evidence="20">
    <location>
        <begin position="1"/>
        <end position="21"/>
    </location>
</feature>